<keyword evidence="3 5" id="KW-0732">Signal</keyword>
<comment type="subcellular location">
    <subcellularLocation>
        <location evidence="1">Fimbrium</location>
    </subcellularLocation>
</comment>
<dbReference type="EMBL" id="CP126604">
    <property type="protein sequence ID" value="XBN39619.1"/>
    <property type="molecule type" value="Genomic_DNA"/>
</dbReference>
<evidence type="ECO:0000256" key="4">
    <source>
        <dbReference type="ARBA" id="ARBA00023263"/>
    </source>
</evidence>
<dbReference type="SUPFAM" id="SSF49401">
    <property type="entry name" value="Bacterial adhesins"/>
    <property type="match status" value="1"/>
</dbReference>
<dbReference type="PANTHER" id="PTHR33420:SF3">
    <property type="entry name" value="FIMBRIAL SUBUNIT ELFA"/>
    <property type="match status" value="1"/>
</dbReference>
<name>A0AAU7J0I3_9ENTR</name>
<dbReference type="AlphaFoldDB" id="A0AAU7J0I3"/>
<evidence type="ECO:0000256" key="3">
    <source>
        <dbReference type="ARBA" id="ARBA00022729"/>
    </source>
</evidence>
<evidence type="ECO:0000256" key="2">
    <source>
        <dbReference type="ARBA" id="ARBA00006671"/>
    </source>
</evidence>
<accession>A0AAU7J0I3</accession>
<reference evidence="7" key="1">
    <citation type="submission" date="2023-05" db="EMBL/GenBank/DDBJ databases">
        <title>Complete genome sequence data from fresh produce 2nd batch.</title>
        <authorList>
            <person name="Stein M."/>
            <person name="Cho G.-S."/>
            <person name="Brinks E."/>
            <person name="Franz C.M.A.P."/>
        </authorList>
    </citation>
    <scope>NUCLEOTIDE SEQUENCE [LARGE SCALE GENOMIC DNA]</scope>
    <source>
        <strain evidence="7">E1</strain>
    </source>
</reference>
<dbReference type="GO" id="GO:0009289">
    <property type="term" value="C:pilus"/>
    <property type="evidence" value="ECO:0007669"/>
    <property type="project" value="UniProtKB-SubCell"/>
</dbReference>
<proteinExistence type="inferred from homology"/>
<evidence type="ECO:0000256" key="1">
    <source>
        <dbReference type="ARBA" id="ARBA00004561"/>
    </source>
</evidence>
<dbReference type="InterPro" id="IPR036937">
    <property type="entry name" value="Adhesion_dom_fimbrial_sf"/>
</dbReference>
<dbReference type="InterPro" id="IPR008966">
    <property type="entry name" value="Adhesion_dom_sf"/>
</dbReference>
<evidence type="ECO:0000259" key="6">
    <source>
        <dbReference type="Pfam" id="PF00419"/>
    </source>
</evidence>
<keyword evidence="8" id="KW-1185">Reference proteome</keyword>
<dbReference type="RefSeq" id="WP_126330573.1">
    <property type="nucleotide sequence ID" value="NZ_CP126604.1"/>
</dbReference>
<evidence type="ECO:0000313" key="7">
    <source>
        <dbReference type="EMBL" id="XBN39619.1"/>
    </source>
</evidence>
<dbReference type="KEGG" id="edy:F0320_20440"/>
<keyword evidence="4" id="KW-0281">Fimbrium</keyword>
<protein>
    <submittedName>
        <fullName evidence="7">Fimbrial protein</fullName>
    </submittedName>
</protein>
<organism evidence="7 8">
    <name type="scientific">Enterobacter dykesii</name>
    <dbReference type="NCBI Taxonomy" id="2797506"/>
    <lineage>
        <taxon>Bacteria</taxon>
        <taxon>Pseudomonadati</taxon>
        <taxon>Pseudomonadota</taxon>
        <taxon>Gammaproteobacteria</taxon>
        <taxon>Enterobacterales</taxon>
        <taxon>Enterobacteriaceae</taxon>
        <taxon>Enterobacter</taxon>
    </lineage>
</organism>
<dbReference type="InterPro" id="IPR000259">
    <property type="entry name" value="Adhesion_dom_fimbrial"/>
</dbReference>
<sequence length="178" mass="18224">MEFKKYSKLALFGLLTCAFLNANVNASDGSINFTGTVLDAACTVDVGASSALAVDLGSVQKSAFTAVGSTASATKFTLKVSKCPSTITKASVKFEGISYDGDESVLALTTGTGVATGIGIQLLDSASTVVPLETPSSSYTLATDVSNELDFYARYIQKAATVAAGKADAAVNFTIVYP</sequence>
<gene>
    <name evidence="7" type="ORF">F0320_20440</name>
</gene>
<dbReference type="Gene3D" id="2.60.40.1090">
    <property type="entry name" value="Fimbrial-type adhesion domain"/>
    <property type="match status" value="1"/>
</dbReference>
<dbReference type="InterPro" id="IPR050263">
    <property type="entry name" value="Bact_Fimbrial_Adh_Pro"/>
</dbReference>
<dbReference type="GO" id="GO:0043709">
    <property type="term" value="P:cell adhesion involved in single-species biofilm formation"/>
    <property type="evidence" value="ECO:0007669"/>
    <property type="project" value="TreeGrafter"/>
</dbReference>
<evidence type="ECO:0000313" key="8">
    <source>
        <dbReference type="Proteomes" id="UP000323234"/>
    </source>
</evidence>
<feature type="chain" id="PRO_5043403205" evidence="5">
    <location>
        <begin position="27"/>
        <end position="178"/>
    </location>
</feature>
<comment type="similarity">
    <text evidence="2">Belongs to the fimbrial protein family.</text>
</comment>
<evidence type="ECO:0000256" key="5">
    <source>
        <dbReference type="SAM" id="SignalP"/>
    </source>
</evidence>
<dbReference type="PANTHER" id="PTHR33420">
    <property type="entry name" value="FIMBRIAL SUBUNIT ELFA-RELATED"/>
    <property type="match status" value="1"/>
</dbReference>
<dbReference type="Pfam" id="PF00419">
    <property type="entry name" value="Fimbrial"/>
    <property type="match status" value="1"/>
</dbReference>
<feature type="signal peptide" evidence="5">
    <location>
        <begin position="1"/>
        <end position="26"/>
    </location>
</feature>
<dbReference type="Proteomes" id="UP000323234">
    <property type="component" value="Chromosome"/>
</dbReference>
<feature type="domain" description="Fimbrial-type adhesion" evidence="6">
    <location>
        <begin position="31"/>
        <end position="177"/>
    </location>
</feature>